<keyword evidence="19" id="KW-1185">Reference proteome</keyword>
<evidence type="ECO:0000259" key="17">
    <source>
        <dbReference type="Pfam" id="PF08028"/>
    </source>
</evidence>
<evidence type="ECO:0000313" key="18">
    <source>
        <dbReference type="EMBL" id="CAA0100210.1"/>
    </source>
</evidence>
<sequence length="422" mass="45661">MSIDATAFAPRPAAPPAPGAPGWVPSRPARPAHVIADDAEAIAVAKSLAPLFARDARERDLERRLPFEEVDVFSQSGLWGITIPREYGGAGVSQRTLARVFVELASGDASLTQIAQNSFEIIDVIRRTGSEEQKRELFGLVLAGYRLGNAFSEFKGKNVEDFSTRIVRRGDHYVVSGEKFYSTGALFAHLVPIIALDEEGHVVVAVAERDAPGLKVIDDWSGIGQRTTASGTVRIEEVVIPASRLLPAHIVYENPSAVGPQSQLLQAAIDAGIAKGALAATIDFVRNQARPWIDSGQEKATEDPYTIAAIGDLAIRLHAAEALLDRAGEQIDATLRDINLDSIALAKVATAEAKVLTTDIALLATSKLFELGGTRASLAHHGLDRLWRDARTHTLHDPVRWKYHAVGQFYLNGVHPPLHSWI</sequence>
<gene>
    <name evidence="18" type="primary">soxC_2</name>
    <name evidence="18" type="ORF">STARVERO_02581</name>
</gene>
<dbReference type="InterPro" id="IPR023922">
    <property type="entry name" value="S04_starv_induced_SfnB"/>
</dbReference>
<keyword evidence="2" id="KW-0285">Flavoprotein</keyword>
<comment type="catalytic activity">
    <reaction evidence="13">
        <text>dibenzothiophene + 2 FMNH2 + 2 O2 = dibenzothiophene 5,5-dioxide + 2 FMN + 2 H2O + 2 H(+)</text>
        <dbReference type="Rhea" id="RHEA:49072"/>
        <dbReference type="ChEBI" id="CHEBI:15377"/>
        <dbReference type="ChEBI" id="CHEBI:15378"/>
        <dbReference type="ChEBI" id="CHEBI:15379"/>
        <dbReference type="ChEBI" id="CHEBI:23681"/>
        <dbReference type="ChEBI" id="CHEBI:57618"/>
        <dbReference type="ChEBI" id="CHEBI:58210"/>
        <dbReference type="ChEBI" id="CHEBI:90356"/>
        <dbReference type="EC" id="1.14.14.21"/>
    </reaction>
</comment>
<dbReference type="InterPro" id="IPR009100">
    <property type="entry name" value="AcylCoA_DH/oxidase_NM_dom_sf"/>
</dbReference>
<evidence type="ECO:0000256" key="6">
    <source>
        <dbReference type="ARBA" id="ARBA00023033"/>
    </source>
</evidence>
<evidence type="ECO:0000259" key="15">
    <source>
        <dbReference type="Pfam" id="PF02770"/>
    </source>
</evidence>
<feature type="region of interest" description="Disordered" evidence="14">
    <location>
        <begin position="1"/>
        <end position="25"/>
    </location>
</feature>
<keyword evidence="6" id="KW-0503">Monooxygenase</keyword>
<feature type="domain" description="Acyl-CoA dehydrogenase/oxidase N-terminal" evidence="16">
    <location>
        <begin position="53"/>
        <end position="139"/>
    </location>
</feature>
<evidence type="ECO:0000256" key="12">
    <source>
        <dbReference type="ARBA" id="ARBA00048445"/>
    </source>
</evidence>
<dbReference type="InterPro" id="IPR046373">
    <property type="entry name" value="Acyl-CoA_Oxase/DH_mid-dom_sf"/>
</dbReference>
<feature type="compositionally biased region" description="Low complexity" evidence="14">
    <location>
        <begin position="1"/>
        <end position="11"/>
    </location>
</feature>
<comment type="catalytic activity">
    <reaction evidence="12">
        <text>dibenzothiophene 5-oxide + FMNH2 + O2 = dibenzothiophene 5,5-dioxide + FMN + H2O + H(+)</text>
        <dbReference type="Rhea" id="RHEA:49080"/>
        <dbReference type="ChEBI" id="CHEBI:15377"/>
        <dbReference type="ChEBI" id="CHEBI:15378"/>
        <dbReference type="ChEBI" id="CHEBI:15379"/>
        <dbReference type="ChEBI" id="CHEBI:23683"/>
        <dbReference type="ChEBI" id="CHEBI:57618"/>
        <dbReference type="ChEBI" id="CHEBI:58210"/>
        <dbReference type="ChEBI" id="CHEBI:90356"/>
    </reaction>
</comment>
<dbReference type="Pfam" id="PF08028">
    <property type="entry name" value="Acyl-CoA_dh_2"/>
    <property type="match status" value="1"/>
</dbReference>
<keyword evidence="3" id="KW-0288">FMN</keyword>
<comment type="subcellular location">
    <subcellularLocation>
        <location evidence="1">Cytoplasm</location>
    </subcellularLocation>
</comment>
<evidence type="ECO:0000256" key="7">
    <source>
        <dbReference type="ARBA" id="ARBA00034307"/>
    </source>
</evidence>
<evidence type="ECO:0000256" key="8">
    <source>
        <dbReference type="ARBA" id="ARBA00034317"/>
    </source>
</evidence>
<evidence type="ECO:0000256" key="14">
    <source>
        <dbReference type="SAM" id="MobiDB-lite"/>
    </source>
</evidence>
<dbReference type="Pfam" id="PF02771">
    <property type="entry name" value="Acyl-CoA_dh_N"/>
    <property type="match status" value="1"/>
</dbReference>
<evidence type="ECO:0000256" key="11">
    <source>
        <dbReference type="ARBA" id="ARBA00047859"/>
    </source>
</evidence>
<dbReference type="SUPFAM" id="SSF47203">
    <property type="entry name" value="Acyl-CoA dehydrogenase C-terminal domain-like"/>
    <property type="match status" value="1"/>
</dbReference>
<evidence type="ECO:0000256" key="13">
    <source>
        <dbReference type="ARBA" id="ARBA00049456"/>
    </source>
</evidence>
<dbReference type="Pfam" id="PF02770">
    <property type="entry name" value="Acyl-CoA_dh_M"/>
    <property type="match status" value="1"/>
</dbReference>
<dbReference type="InterPro" id="IPR006091">
    <property type="entry name" value="Acyl-CoA_Oxase/DH_mid-dom"/>
</dbReference>
<dbReference type="Gene3D" id="1.20.140.10">
    <property type="entry name" value="Butyryl-CoA Dehydrogenase, subunit A, domain 3"/>
    <property type="match status" value="1"/>
</dbReference>
<dbReference type="InterPro" id="IPR037069">
    <property type="entry name" value="AcylCoA_DH/ox_N_sf"/>
</dbReference>
<evidence type="ECO:0000256" key="2">
    <source>
        <dbReference type="ARBA" id="ARBA00022630"/>
    </source>
</evidence>
<evidence type="ECO:0000256" key="10">
    <source>
        <dbReference type="ARBA" id="ARBA00034345"/>
    </source>
</evidence>
<protein>
    <recommendedName>
        <fullName evidence="10">Dibenzothiophene monooxygenase</fullName>
        <ecNumber evidence="9">1.14.14.21</ecNumber>
    </recommendedName>
</protein>
<dbReference type="PANTHER" id="PTHR43884:SF12">
    <property type="entry name" value="ISOVALERYL-COA DEHYDROGENASE, MITOCHONDRIAL-RELATED"/>
    <property type="match status" value="1"/>
</dbReference>
<evidence type="ECO:0000256" key="4">
    <source>
        <dbReference type="ARBA" id="ARBA00022741"/>
    </source>
</evidence>
<accession>A0A5S9P930</accession>
<dbReference type="GO" id="GO:0006552">
    <property type="term" value="P:L-leucine catabolic process"/>
    <property type="evidence" value="ECO:0007669"/>
    <property type="project" value="TreeGrafter"/>
</dbReference>
<evidence type="ECO:0000313" key="19">
    <source>
        <dbReference type="Proteomes" id="UP000433050"/>
    </source>
</evidence>
<dbReference type="Proteomes" id="UP000433050">
    <property type="component" value="Unassembled WGS sequence"/>
</dbReference>
<dbReference type="InterPro" id="IPR036250">
    <property type="entry name" value="AcylCo_DH-like_C"/>
</dbReference>
<evidence type="ECO:0000256" key="3">
    <source>
        <dbReference type="ARBA" id="ARBA00022643"/>
    </source>
</evidence>
<dbReference type="GO" id="GO:0050660">
    <property type="term" value="F:flavin adenine dinucleotide binding"/>
    <property type="evidence" value="ECO:0007669"/>
    <property type="project" value="InterPro"/>
</dbReference>
<reference evidence="18 19" key="1">
    <citation type="submission" date="2019-12" db="EMBL/GenBank/DDBJ databases">
        <authorList>
            <person name="Reyes-Prieto M."/>
        </authorList>
    </citation>
    <scope>NUCLEOTIDE SEQUENCE [LARGE SCALE GENOMIC DNA]</scope>
    <source>
        <strain evidence="18">HF14-78462</strain>
    </source>
</reference>
<evidence type="ECO:0000259" key="16">
    <source>
        <dbReference type="Pfam" id="PF02771"/>
    </source>
</evidence>
<comment type="pathway">
    <text evidence="7">Sulfur metabolism; dibenzothiophene degradation.</text>
</comment>
<comment type="catalytic activity">
    <reaction evidence="11">
        <text>dibenzothiophene + FMNH2 + O2 = dibenzothiophene 5-oxide + FMN + H2O + H(+)</text>
        <dbReference type="Rhea" id="RHEA:49076"/>
        <dbReference type="ChEBI" id="CHEBI:15377"/>
        <dbReference type="ChEBI" id="CHEBI:15378"/>
        <dbReference type="ChEBI" id="CHEBI:15379"/>
        <dbReference type="ChEBI" id="CHEBI:23681"/>
        <dbReference type="ChEBI" id="CHEBI:23683"/>
        <dbReference type="ChEBI" id="CHEBI:57618"/>
        <dbReference type="ChEBI" id="CHEBI:58210"/>
    </reaction>
</comment>
<dbReference type="GO" id="GO:0005737">
    <property type="term" value="C:cytoplasm"/>
    <property type="evidence" value="ECO:0007669"/>
    <property type="project" value="UniProtKB-SubCell"/>
</dbReference>
<evidence type="ECO:0000256" key="9">
    <source>
        <dbReference type="ARBA" id="ARBA00034328"/>
    </source>
</evidence>
<dbReference type="SUPFAM" id="SSF56645">
    <property type="entry name" value="Acyl-CoA dehydrogenase NM domain-like"/>
    <property type="match status" value="1"/>
</dbReference>
<feature type="domain" description="Acyl-CoA dehydrogenase C-terminal" evidence="17">
    <location>
        <begin position="265"/>
        <end position="397"/>
    </location>
</feature>
<dbReference type="EC" id="1.14.14.21" evidence="9"/>
<dbReference type="PANTHER" id="PTHR43884">
    <property type="entry name" value="ACYL-COA DEHYDROGENASE"/>
    <property type="match status" value="1"/>
</dbReference>
<dbReference type="GO" id="GO:0008470">
    <property type="term" value="F:3-methylbutanoyl-CoA dehydrogenase activity"/>
    <property type="evidence" value="ECO:0007669"/>
    <property type="project" value="TreeGrafter"/>
</dbReference>
<evidence type="ECO:0000256" key="5">
    <source>
        <dbReference type="ARBA" id="ARBA00023002"/>
    </source>
</evidence>
<name>A0A5S9P930_9HYPH</name>
<dbReference type="Gene3D" id="1.10.540.10">
    <property type="entry name" value="Acyl-CoA dehydrogenase/oxidase, N-terminal domain"/>
    <property type="match status" value="1"/>
</dbReference>
<dbReference type="AlphaFoldDB" id="A0A5S9P930"/>
<dbReference type="RefSeq" id="WP_159599230.1">
    <property type="nucleotide sequence ID" value="NZ_CACSAS010000001.1"/>
</dbReference>
<dbReference type="NCBIfam" id="TIGR04022">
    <property type="entry name" value="sulfur_SfnB"/>
    <property type="match status" value="1"/>
</dbReference>
<proteinExistence type="inferred from homology"/>
<dbReference type="Gene3D" id="2.40.110.10">
    <property type="entry name" value="Butyryl-CoA Dehydrogenase, subunit A, domain 2"/>
    <property type="match status" value="1"/>
</dbReference>
<dbReference type="InterPro" id="IPR013786">
    <property type="entry name" value="AcylCoA_DH/ox_N"/>
</dbReference>
<dbReference type="GO" id="GO:0004497">
    <property type="term" value="F:monooxygenase activity"/>
    <property type="evidence" value="ECO:0007669"/>
    <property type="project" value="UniProtKB-KW"/>
</dbReference>
<dbReference type="EMBL" id="CACSAS010000001">
    <property type="protein sequence ID" value="CAA0100210.1"/>
    <property type="molecule type" value="Genomic_DNA"/>
</dbReference>
<evidence type="ECO:0000256" key="1">
    <source>
        <dbReference type="ARBA" id="ARBA00004496"/>
    </source>
</evidence>
<organism evidence="18 19">
    <name type="scientific">Starkeya nomas</name>
    <dbReference type="NCBI Taxonomy" id="2666134"/>
    <lineage>
        <taxon>Bacteria</taxon>
        <taxon>Pseudomonadati</taxon>
        <taxon>Pseudomonadota</taxon>
        <taxon>Alphaproteobacteria</taxon>
        <taxon>Hyphomicrobiales</taxon>
        <taxon>Xanthobacteraceae</taxon>
        <taxon>Starkeya</taxon>
    </lineage>
</organism>
<feature type="domain" description="Acyl-CoA oxidase/dehydrogenase middle" evidence="15">
    <location>
        <begin position="155"/>
        <end position="238"/>
    </location>
</feature>
<dbReference type="InterPro" id="IPR013107">
    <property type="entry name" value="Acyl-CoA_DH_C"/>
</dbReference>
<keyword evidence="4" id="KW-0547">Nucleotide-binding</keyword>
<keyword evidence="5" id="KW-0560">Oxidoreductase</keyword>
<comment type="similarity">
    <text evidence="8">Belongs to the DszC flavin monooxygenase family.</text>
</comment>
<dbReference type="PIRSF" id="PIRSF016578">
    <property type="entry name" value="HsaA"/>
    <property type="match status" value="1"/>
</dbReference>